<dbReference type="InterPro" id="IPR001881">
    <property type="entry name" value="EGF-like_Ca-bd_dom"/>
</dbReference>
<dbReference type="Gene3D" id="2.10.25.10">
    <property type="entry name" value="Laminin"/>
    <property type="match status" value="4"/>
</dbReference>
<keyword evidence="2" id="KW-0964">Secreted</keyword>
<dbReference type="PROSITE" id="PS51364">
    <property type="entry name" value="TB"/>
    <property type="match status" value="1"/>
</dbReference>
<dbReference type="PROSITE" id="PS01186">
    <property type="entry name" value="EGF_2"/>
    <property type="match status" value="1"/>
</dbReference>
<name>A0A0N8K2A2_SCLFO</name>
<comment type="caution">
    <text evidence="12">The sequence shown here is derived from an EMBL/GenBank/DDBJ whole genome shotgun (WGS) entry which is preliminary data.</text>
</comment>
<keyword evidence="5" id="KW-0677">Repeat</keyword>
<dbReference type="Pfam" id="PF00683">
    <property type="entry name" value="TB"/>
    <property type="match status" value="1"/>
</dbReference>
<dbReference type="Proteomes" id="UP000034805">
    <property type="component" value="Unassembled WGS sequence"/>
</dbReference>
<comment type="subcellular location">
    <subcellularLocation>
        <location evidence="1">Secreted</location>
        <location evidence="1">Extracellular space</location>
        <location evidence="1">Extracellular matrix</location>
    </subcellularLocation>
</comment>
<dbReference type="PROSITE" id="PS50026">
    <property type="entry name" value="EGF_3"/>
    <property type="match status" value="3"/>
</dbReference>
<dbReference type="InterPro" id="IPR018097">
    <property type="entry name" value="EGF_Ca-bd_CS"/>
</dbReference>
<keyword evidence="3 8" id="KW-0245">EGF-like domain</keyword>
<feature type="domain" description="TB" evidence="11">
    <location>
        <begin position="109"/>
        <end position="155"/>
    </location>
</feature>
<proteinExistence type="predicted"/>
<dbReference type="FunFam" id="2.10.25.10:FF:000056">
    <property type="entry name" value="Latent-transforming growth factor beta-binding protein 3 isoform 2"/>
    <property type="match status" value="1"/>
</dbReference>
<feature type="domain" description="EGF-like" evidence="10">
    <location>
        <begin position="348"/>
        <end position="392"/>
    </location>
</feature>
<feature type="domain" description="EGF-like" evidence="10">
    <location>
        <begin position="307"/>
        <end position="343"/>
    </location>
</feature>
<keyword evidence="2" id="KW-0272">Extracellular matrix</keyword>
<evidence type="ECO:0000259" key="10">
    <source>
        <dbReference type="PROSITE" id="PS50026"/>
    </source>
</evidence>
<keyword evidence="7" id="KW-0325">Glycoprotein</keyword>
<evidence type="ECO:0000256" key="8">
    <source>
        <dbReference type="PROSITE-ProRule" id="PRU00076"/>
    </source>
</evidence>
<gene>
    <name evidence="12" type="ORF">Z043_103428</name>
</gene>
<dbReference type="FunFam" id="2.10.25.10:FF:000115">
    <property type="entry name" value="latent-transforming growth factor beta-binding protein 4 isoform X2"/>
    <property type="match status" value="1"/>
</dbReference>
<evidence type="ECO:0000256" key="6">
    <source>
        <dbReference type="ARBA" id="ARBA00023157"/>
    </source>
</evidence>
<dbReference type="GO" id="GO:0005509">
    <property type="term" value="F:calcium ion binding"/>
    <property type="evidence" value="ECO:0007669"/>
    <property type="project" value="InterPro"/>
</dbReference>
<dbReference type="EMBL" id="JARO02000875">
    <property type="protein sequence ID" value="KPP77169.1"/>
    <property type="molecule type" value="Genomic_DNA"/>
</dbReference>
<keyword evidence="4" id="KW-0732">Signal</keyword>
<evidence type="ECO:0000256" key="1">
    <source>
        <dbReference type="ARBA" id="ARBA00004498"/>
    </source>
</evidence>
<dbReference type="InterPro" id="IPR049883">
    <property type="entry name" value="NOTCH1_EGF-like"/>
</dbReference>
<keyword evidence="6" id="KW-1015">Disulfide bond</keyword>
<reference evidence="12 13" key="1">
    <citation type="submission" date="2015-08" db="EMBL/GenBank/DDBJ databases">
        <title>The genome of the Asian arowana (Scleropages formosus).</title>
        <authorList>
            <person name="Tan M.H."/>
            <person name="Gan H.M."/>
            <person name="Croft L.J."/>
            <person name="Austin C.M."/>
        </authorList>
    </citation>
    <scope>NUCLEOTIDE SEQUENCE [LARGE SCALE GENOMIC DNA]</scope>
    <source>
        <strain evidence="12">Aro1</strain>
    </source>
</reference>
<evidence type="ECO:0000256" key="7">
    <source>
        <dbReference type="ARBA" id="ARBA00023180"/>
    </source>
</evidence>
<dbReference type="PROSITE" id="PS01187">
    <property type="entry name" value="EGF_CA"/>
    <property type="match status" value="3"/>
</dbReference>
<dbReference type="CDD" id="cd00054">
    <property type="entry name" value="EGF_CA"/>
    <property type="match status" value="3"/>
</dbReference>
<dbReference type="PROSITE" id="PS00010">
    <property type="entry name" value="ASX_HYDROXYL"/>
    <property type="match status" value="2"/>
</dbReference>
<dbReference type="InterPro" id="IPR000152">
    <property type="entry name" value="EGF-type_Asp/Asn_hydroxyl_site"/>
</dbReference>
<evidence type="ECO:0000256" key="4">
    <source>
        <dbReference type="ARBA" id="ARBA00022729"/>
    </source>
</evidence>
<dbReference type="Gene3D" id="3.90.290.10">
    <property type="entry name" value="TGF-beta binding (TB) domain"/>
    <property type="match status" value="1"/>
</dbReference>
<dbReference type="Pfam" id="PF00008">
    <property type="entry name" value="EGF"/>
    <property type="match status" value="1"/>
</dbReference>
<accession>A0A0N8K2A2</accession>
<sequence length="398" mass="44313">MDVDECKLFHPEICKNGVCVNNIPGYSCYCPNGYYHDTTLLQCIDNDECEGEVVCTGGICVNTVGSFYCSCEPPLVLDDTQRNCINSSSFTVVSTKRESIALSIDEDLAFCWQQVTEDLVCQRPMLEGMVTFTECCCLHGEAWGLHCALCPAQESGPEFVPAGYGGYSPPRGVIPHYRGRPLSSYGPRETPYGQQSGAHFYEREDAVERQYLAPEPEARPSSRRAGPLSEPAYDARPRLPSRGGSRSLAPFPENLPYPEGEEEENEPDESWMPFVPREGPAYPEYRGRPPSTGGVFERRYESYQGLDNDECGILHGCENGRCVRVSEGYTCDCYSGYRLDTASMACRDINECDETHSPETLCVNGRCVNTEGSYYCVCHQGYVTSHQPNYCIPSRSRP</sequence>
<dbReference type="SUPFAM" id="SSF57581">
    <property type="entry name" value="TB module/8-cys domain"/>
    <property type="match status" value="1"/>
</dbReference>
<dbReference type="InterPro" id="IPR009030">
    <property type="entry name" value="Growth_fac_rcpt_cys_sf"/>
</dbReference>
<dbReference type="InterPro" id="IPR017878">
    <property type="entry name" value="TB_dom"/>
</dbReference>
<evidence type="ECO:0000256" key="9">
    <source>
        <dbReference type="SAM" id="MobiDB-lite"/>
    </source>
</evidence>
<dbReference type="PANTHER" id="PTHR24050:SF19">
    <property type="entry name" value="NEPHRONECTIN"/>
    <property type="match status" value="1"/>
</dbReference>
<dbReference type="SMART" id="SM00181">
    <property type="entry name" value="EGF"/>
    <property type="match status" value="4"/>
</dbReference>
<evidence type="ECO:0000313" key="13">
    <source>
        <dbReference type="Proteomes" id="UP000034805"/>
    </source>
</evidence>
<evidence type="ECO:0000256" key="5">
    <source>
        <dbReference type="ARBA" id="ARBA00022737"/>
    </source>
</evidence>
<dbReference type="InterPro" id="IPR036773">
    <property type="entry name" value="TB_dom_sf"/>
</dbReference>
<feature type="domain" description="EGF-like" evidence="10">
    <location>
        <begin position="2"/>
        <end position="40"/>
    </location>
</feature>
<evidence type="ECO:0000256" key="2">
    <source>
        <dbReference type="ARBA" id="ARBA00022530"/>
    </source>
</evidence>
<dbReference type="SMART" id="SM00179">
    <property type="entry name" value="EGF_CA"/>
    <property type="match status" value="4"/>
</dbReference>
<feature type="region of interest" description="Disordered" evidence="9">
    <location>
        <begin position="213"/>
        <end position="290"/>
    </location>
</feature>
<protein>
    <submittedName>
        <fullName evidence="12">Latent-transforming growth factor beta-binding protein 4-like</fullName>
    </submittedName>
</protein>
<dbReference type="SUPFAM" id="SSF57196">
    <property type="entry name" value="EGF/Laminin"/>
    <property type="match status" value="2"/>
</dbReference>
<organism evidence="12 13">
    <name type="scientific">Scleropages formosus</name>
    <name type="common">Asian bonytongue</name>
    <name type="synonym">Osteoglossum formosum</name>
    <dbReference type="NCBI Taxonomy" id="113540"/>
    <lineage>
        <taxon>Eukaryota</taxon>
        <taxon>Metazoa</taxon>
        <taxon>Chordata</taxon>
        <taxon>Craniata</taxon>
        <taxon>Vertebrata</taxon>
        <taxon>Euteleostomi</taxon>
        <taxon>Actinopterygii</taxon>
        <taxon>Neopterygii</taxon>
        <taxon>Teleostei</taxon>
        <taxon>Osteoglossocephala</taxon>
        <taxon>Osteoglossomorpha</taxon>
        <taxon>Osteoglossiformes</taxon>
        <taxon>Osteoglossidae</taxon>
        <taxon>Scleropages</taxon>
    </lineage>
</organism>
<dbReference type="InterPro" id="IPR052235">
    <property type="entry name" value="Nephronectin_domain"/>
</dbReference>
<evidence type="ECO:0000313" key="12">
    <source>
        <dbReference type="EMBL" id="KPP77169.1"/>
    </source>
</evidence>
<dbReference type="PANTHER" id="PTHR24050">
    <property type="entry name" value="PA14 DOMAIN-CONTAINING PROTEIN"/>
    <property type="match status" value="1"/>
</dbReference>
<dbReference type="Pfam" id="PF07645">
    <property type="entry name" value="EGF_CA"/>
    <property type="match status" value="3"/>
</dbReference>
<dbReference type="FunFam" id="2.10.25.10:FF:000046">
    <property type="entry name" value="Latent-transforming growth factor beta-binding protein 1 isoform x2"/>
    <property type="match status" value="1"/>
</dbReference>
<feature type="compositionally biased region" description="Acidic residues" evidence="9">
    <location>
        <begin position="259"/>
        <end position="269"/>
    </location>
</feature>
<feature type="compositionally biased region" description="Low complexity" evidence="9">
    <location>
        <begin position="238"/>
        <end position="258"/>
    </location>
</feature>
<comment type="caution">
    <text evidence="8">Lacks conserved residue(s) required for the propagation of feature annotation.</text>
</comment>
<dbReference type="AlphaFoldDB" id="A0A0N8K2A2"/>
<dbReference type="SUPFAM" id="SSF57184">
    <property type="entry name" value="Growth factor receptor domain"/>
    <property type="match status" value="1"/>
</dbReference>
<dbReference type="InterPro" id="IPR000742">
    <property type="entry name" value="EGF"/>
</dbReference>
<evidence type="ECO:0000256" key="3">
    <source>
        <dbReference type="ARBA" id="ARBA00022536"/>
    </source>
</evidence>
<evidence type="ECO:0000259" key="11">
    <source>
        <dbReference type="PROSITE" id="PS51364"/>
    </source>
</evidence>